<keyword evidence="2" id="KW-0472">Membrane</keyword>
<dbReference type="Proteomes" id="UP001501183">
    <property type="component" value="Unassembled WGS sequence"/>
</dbReference>
<dbReference type="Pfam" id="PF10935">
    <property type="entry name" value="DUF2637"/>
    <property type="match status" value="1"/>
</dbReference>
<evidence type="ECO:0000313" key="4">
    <source>
        <dbReference type="Proteomes" id="UP001501183"/>
    </source>
</evidence>
<evidence type="ECO:0000256" key="1">
    <source>
        <dbReference type="SAM" id="MobiDB-lite"/>
    </source>
</evidence>
<dbReference type="RefSeq" id="WP_345340888.1">
    <property type="nucleotide sequence ID" value="NZ_BAABFB010000006.1"/>
</dbReference>
<feature type="transmembrane region" description="Helical" evidence="2">
    <location>
        <begin position="12"/>
        <end position="37"/>
    </location>
</feature>
<evidence type="ECO:0000313" key="3">
    <source>
        <dbReference type="EMBL" id="GAA4470887.1"/>
    </source>
</evidence>
<dbReference type="EMBL" id="BAABFB010000006">
    <property type="protein sequence ID" value="GAA4470887.1"/>
    <property type="molecule type" value="Genomic_DNA"/>
</dbReference>
<evidence type="ECO:0008006" key="5">
    <source>
        <dbReference type="Google" id="ProtNLM"/>
    </source>
</evidence>
<proteinExistence type="predicted"/>
<sequence length="369" mass="38149">MTDLNVRAAQLRLYGLVTALLLAIVIALAITAGAFAVSFAVQRDLAHMAMLPPDLTWIIPAIVDTAIFGATIGVVVLSKIDGSAGGRWFFISLAIAVILVSVWSNGYHAYRAAEEAHHEVATGADLGFSPLNPVLAAGISVIPPILVLAWTHGIGLLIKAIGDAYTEHRALISSITSTDLAMPESITSDVATVASASADMTAPPSAVREAAEAIVADYPTGSVADRVTASAEPTSLIDHVAPGLALCEVIAPDVASGVASVEVVASDVAAVASDGPEQTIGALLAFIAQADLEPEVKTTARMKIEEKLTFAAIAERTGKVATSTALRRYQKAERVARAAGFTVPPLPDLETNADSGSDLAKTRQLATSR</sequence>
<dbReference type="InterPro" id="IPR021235">
    <property type="entry name" value="DUF2637"/>
</dbReference>
<organism evidence="3 4">
    <name type="scientific">Rhodococcus olei</name>
    <dbReference type="NCBI Taxonomy" id="2161675"/>
    <lineage>
        <taxon>Bacteria</taxon>
        <taxon>Bacillati</taxon>
        <taxon>Actinomycetota</taxon>
        <taxon>Actinomycetes</taxon>
        <taxon>Mycobacteriales</taxon>
        <taxon>Nocardiaceae</taxon>
        <taxon>Rhodococcus</taxon>
    </lineage>
</organism>
<feature type="transmembrane region" description="Helical" evidence="2">
    <location>
        <begin position="89"/>
        <end position="110"/>
    </location>
</feature>
<comment type="caution">
    <text evidence="3">The sequence shown here is derived from an EMBL/GenBank/DDBJ whole genome shotgun (WGS) entry which is preliminary data.</text>
</comment>
<evidence type="ECO:0000256" key="2">
    <source>
        <dbReference type="SAM" id="Phobius"/>
    </source>
</evidence>
<feature type="transmembrane region" description="Helical" evidence="2">
    <location>
        <begin position="57"/>
        <end position="77"/>
    </location>
</feature>
<feature type="transmembrane region" description="Helical" evidence="2">
    <location>
        <begin position="130"/>
        <end position="150"/>
    </location>
</feature>
<name>A0ABP8NQT3_9NOCA</name>
<keyword evidence="2" id="KW-0812">Transmembrane</keyword>
<keyword evidence="4" id="KW-1185">Reference proteome</keyword>
<keyword evidence="2" id="KW-1133">Transmembrane helix</keyword>
<protein>
    <recommendedName>
        <fullName evidence="5">Phage excisionase</fullName>
    </recommendedName>
</protein>
<reference evidence="4" key="1">
    <citation type="journal article" date="2019" name="Int. J. Syst. Evol. Microbiol.">
        <title>The Global Catalogue of Microorganisms (GCM) 10K type strain sequencing project: providing services to taxonomists for standard genome sequencing and annotation.</title>
        <authorList>
            <consortium name="The Broad Institute Genomics Platform"/>
            <consortium name="The Broad Institute Genome Sequencing Center for Infectious Disease"/>
            <person name="Wu L."/>
            <person name="Ma J."/>
        </authorList>
    </citation>
    <scope>NUCLEOTIDE SEQUENCE [LARGE SCALE GENOMIC DNA]</scope>
    <source>
        <strain evidence="4">JCM 32206</strain>
    </source>
</reference>
<gene>
    <name evidence="3" type="ORF">GCM10023094_00570</name>
</gene>
<feature type="region of interest" description="Disordered" evidence="1">
    <location>
        <begin position="346"/>
        <end position="369"/>
    </location>
</feature>
<accession>A0ABP8NQT3</accession>